<evidence type="ECO:0000313" key="5">
    <source>
        <dbReference type="EMBL" id="MEC0484744.1"/>
    </source>
</evidence>
<organism evidence="4 6">
    <name type="scientific">Bacillus glycinifermentans</name>
    <dbReference type="NCBI Taxonomy" id="1664069"/>
    <lineage>
        <taxon>Bacteria</taxon>
        <taxon>Bacillati</taxon>
        <taxon>Bacillota</taxon>
        <taxon>Bacilli</taxon>
        <taxon>Bacillales</taxon>
        <taxon>Bacillaceae</taxon>
        <taxon>Bacillus</taxon>
    </lineage>
</organism>
<reference evidence="5 7" key="3">
    <citation type="submission" date="2023-03" db="EMBL/GenBank/DDBJ databases">
        <title>Agriculturally important microbes genome sequencing.</title>
        <authorList>
            <person name="Dunlap C."/>
        </authorList>
    </citation>
    <scope>NUCLEOTIDE SEQUENCE [LARGE SCALE GENOMIC DNA]</scope>
    <source>
        <strain evidence="5 7">CBP-3203</strain>
    </source>
</reference>
<sequence length="145" mass="16703">MALVPYDPFKHLNTVRREFDRMFADFPATFGGEHGFGDIRVDVHETESEIVASCDIPGLENKEDVHIDVENNMLHISGSVNRSNEIKEENIHRKERFVGRFHRSVTLPEPVSTEGIKASYKNGVLEVRMPKDTQELKKRIDVEFH</sequence>
<keyword evidence="7" id="KW-1185">Reference proteome</keyword>
<feature type="domain" description="SHSP" evidence="3">
    <location>
        <begin position="32"/>
        <end position="145"/>
    </location>
</feature>
<dbReference type="Proteomes" id="UP001341297">
    <property type="component" value="Unassembled WGS sequence"/>
</dbReference>
<protein>
    <submittedName>
        <fullName evidence="4">Heat-shock protein Hsp20</fullName>
    </submittedName>
    <submittedName>
        <fullName evidence="5">Hsp20/alpha crystallin family protein</fullName>
    </submittedName>
</protein>
<dbReference type="SUPFAM" id="SSF49764">
    <property type="entry name" value="HSP20-like chaperones"/>
    <property type="match status" value="1"/>
</dbReference>
<dbReference type="InterPro" id="IPR002068">
    <property type="entry name" value="A-crystallin/Hsp20_dom"/>
</dbReference>
<comment type="similarity">
    <text evidence="1 2">Belongs to the small heat shock protein (HSP20) family.</text>
</comment>
<dbReference type="Pfam" id="PF00011">
    <property type="entry name" value="HSP20"/>
    <property type="match status" value="1"/>
</dbReference>
<dbReference type="InterPro" id="IPR031107">
    <property type="entry name" value="Small_HSP"/>
</dbReference>
<dbReference type="RefSeq" id="WP_057957436.1">
    <property type="nucleotide sequence ID" value="NZ_CP023481.1"/>
</dbReference>
<accession>A0A0T6BTK7</accession>
<evidence type="ECO:0000256" key="1">
    <source>
        <dbReference type="PROSITE-ProRule" id="PRU00285"/>
    </source>
</evidence>
<dbReference type="CDD" id="cd06464">
    <property type="entry name" value="ACD_sHsps-like"/>
    <property type="match status" value="1"/>
</dbReference>
<dbReference type="OrthoDB" id="1806521at2"/>
<evidence type="ECO:0000256" key="2">
    <source>
        <dbReference type="RuleBase" id="RU003616"/>
    </source>
</evidence>
<dbReference type="AlphaFoldDB" id="A0A0T6BTK7"/>
<gene>
    <name evidence="4" type="ORF">AB447_210595</name>
    <name evidence="5" type="ORF">P8828_07745</name>
</gene>
<dbReference type="InterPro" id="IPR008978">
    <property type="entry name" value="HSP20-like_chaperone"/>
</dbReference>
<evidence type="ECO:0000313" key="4">
    <source>
        <dbReference type="EMBL" id="KRT94976.1"/>
    </source>
</evidence>
<reference evidence="4 6" key="1">
    <citation type="journal article" date="2015" name="Int. J. Syst. Evol. Microbiol.">
        <title>Bacillus glycinifermentans sp. nov., isolated from fermented soybean paste.</title>
        <authorList>
            <person name="Kim S.J."/>
            <person name="Dunlap C.A."/>
            <person name="Kwon S.W."/>
            <person name="Rooney A.P."/>
        </authorList>
    </citation>
    <scope>NUCLEOTIDE SEQUENCE [LARGE SCALE GENOMIC DNA]</scope>
    <source>
        <strain evidence="4 6">GO-13</strain>
    </source>
</reference>
<evidence type="ECO:0000259" key="3">
    <source>
        <dbReference type="PROSITE" id="PS01031"/>
    </source>
</evidence>
<dbReference type="EMBL" id="LECW02000004">
    <property type="protein sequence ID" value="KRT94976.1"/>
    <property type="molecule type" value="Genomic_DNA"/>
</dbReference>
<evidence type="ECO:0000313" key="7">
    <source>
        <dbReference type="Proteomes" id="UP001341297"/>
    </source>
</evidence>
<dbReference type="EMBL" id="JARRTL010000008">
    <property type="protein sequence ID" value="MEC0484744.1"/>
    <property type="molecule type" value="Genomic_DNA"/>
</dbReference>
<name>A0A0T6BTK7_9BACI</name>
<proteinExistence type="inferred from homology"/>
<dbReference type="Proteomes" id="UP000036168">
    <property type="component" value="Unassembled WGS sequence"/>
</dbReference>
<reference evidence="4" key="2">
    <citation type="submission" date="2015-10" db="EMBL/GenBank/DDBJ databases">
        <authorList>
            <person name="Gilbert D.G."/>
        </authorList>
    </citation>
    <scope>NUCLEOTIDE SEQUENCE</scope>
    <source>
        <strain evidence="4">GO-13</strain>
    </source>
</reference>
<evidence type="ECO:0000313" key="6">
    <source>
        <dbReference type="Proteomes" id="UP000036168"/>
    </source>
</evidence>
<comment type="caution">
    <text evidence="4">The sequence shown here is derived from an EMBL/GenBank/DDBJ whole genome shotgun (WGS) entry which is preliminary data.</text>
</comment>
<dbReference type="STRING" id="1664069.BGLY_2742"/>
<dbReference type="Gene3D" id="2.60.40.790">
    <property type="match status" value="1"/>
</dbReference>
<dbReference type="PROSITE" id="PS01031">
    <property type="entry name" value="SHSP"/>
    <property type="match status" value="1"/>
</dbReference>
<dbReference type="PANTHER" id="PTHR11527">
    <property type="entry name" value="HEAT-SHOCK PROTEIN 20 FAMILY MEMBER"/>
    <property type="match status" value="1"/>
</dbReference>